<dbReference type="EMBL" id="BKCJ011132960">
    <property type="protein sequence ID" value="GFC91651.1"/>
    <property type="molecule type" value="Genomic_DNA"/>
</dbReference>
<protein>
    <recommendedName>
        <fullName evidence="3">Calcineurin-like phosphoesterase domain-containing protein</fullName>
    </recommendedName>
</protein>
<dbReference type="InterPro" id="IPR029052">
    <property type="entry name" value="Metallo-depent_PP-like"/>
</dbReference>
<accession>A0A699S2H9</accession>
<evidence type="ECO:0000256" key="1">
    <source>
        <dbReference type="SAM" id="MobiDB-lite"/>
    </source>
</evidence>
<feature type="region of interest" description="Disordered" evidence="1">
    <location>
        <begin position="162"/>
        <end position="212"/>
    </location>
</feature>
<organism evidence="2">
    <name type="scientific">Tanacetum cinerariifolium</name>
    <name type="common">Dalmatian daisy</name>
    <name type="synonym">Chrysanthemum cinerariifolium</name>
    <dbReference type="NCBI Taxonomy" id="118510"/>
    <lineage>
        <taxon>Eukaryota</taxon>
        <taxon>Viridiplantae</taxon>
        <taxon>Streptophyta</taxon>
        <taxon>Embryophyta</taxon>
        <taxon>Tracheophyta</taxon>
        <taxon>Spermatophyta</taxon>
        <taxon>Magnoliopsida</taxon>
        <taxon>eudicotyledons</taxon>
        <taxon>Gunneridae</taxon>
        <taxon>Pentapetalae</taxon>
        <taxon>asterids</taxon>
        <taxon>campanulids</taxon>
        <taxon>Asterales</taxon>
        <taxon>Asteraceae</taxon>
        <taxon>Asteroideae</taxon>
        <taxon>Anthemideae</taxon>
        <taxon>Anthemidinae</taxon>
        <taxon>Tanacetum</taxon>
    </lineage>
</organism>
<sequence length="212" mass="23447">MYSDGIHGGYFTFADHVFPLSIVFKYAFVPLPIIGSIYPLARQYGGIAQDIPAPIYQEYRKGLLGIMAKYPNIIYANGHEHNLQYFENPDVNAYFITSGSGCKTQHVKPGKGGDALFSDKEKGYARLNYYDDGQVWVEYLVPNDSDKGQTARRVYRQQVYGNLGRGRATAKTKGPGGPVQQEKPDPGRVQGMGAPANTANTRKGNQSKDDLE</sequence>
<dbReference type="AlphaFoldDB" id="A0A699S2H9"/>
<dbReference type="SUPFAM" id="SSF56300">
    <property type="entry name" value="Metallo-dependent phosphatases"/>
    <property type="match status" value="1"/>
</dbReference>
<proteinExistence type="predicted"/>
<evidence type="ECO:0008006" key="3">
    <source>
        <dbReference type="Google" id="ProtNLM"/>
    </source>
</evidence>
<reference evidence="2" key="1">
    <citation type="journal article" date="2019" name="Sci. Rep.">
        <title>Draft genome of Tanacetum cinerariifolium, the natural source of mosquito coil.</title>
        <authorList>
            <person name="Yamashiro T."/>
            <person name="Shiraishi A."/>
            <person name="Satake H."/>
            <person name="Nakayama K."/>
        </authorList>
    </citation>
    <scope>NUCLEOTIDE SEQUENCE</scope>
</reference>
<evidence type="ECO:0000313" key="2">
    <source>
        <dbReference type="EMBL" id="GFC91651.1"/>
    </source>
</evidence>
<comment type="caution">
    <text evidence="2">The sequence shown here is derived from an EMBL/GenBank/DDBJ whole genome shotgun (WGS) entry which is preliminary data.</text>
</comment>
<gene>
    <name evidence="2" type="ORF">Tci_863621</name>
</gene>
<dbReference type="Gene3D" id="3.60.21.10">
    <property type="match status" value="1"/>
</dbReference>
<feature type="non-terminal residue" evidence="2">
    <location>
        <position position="212"/>
    </location>
</feature>
<name>A0A699S2H9_TANCI</name>